<proteinExistence type="inferred from homology"/>
<comment type="caution">
    <text evidence="4">The sequence shown here is derived from an EMBL/GenBank/DDBJ whole genome shotgun (WGS) entry which is preliminary data.</text>
</comment>
<dbReference type="PROSITE" id="PS00061">
    <property type="entry name" value="ADH_SHORT"/>
    <property type="match status" value="1"/>
</dbReference>
<dbReference type="GO" id="GO:0032787">
    <property type="term" value="P:monocarboxylic acid metabolic process"/>
    <property type="evidence" value="ECO:0007669"/>
    <property type="project" value="UniProtKB-ARBA"/>
</dbReference>
<dbReference type="Proteomes" id="UP000291117">
    <property type="component" value="Unassembled WGS sequence"/>
</dbReference>
<dbReference type="InterPro" id="IPR057326">
    <property type="entry name" value="KR_dom"/>
</dbReference>
<dbReference type="OrthoDB" id="822355at2"/>
<evidence type="ECO:0000313" key="4">
    <source>
        <dbReference type="EMBL" id="TCC96468.1"/>
    </source>
</evidence>
<feature type="domain" description="Ketoreductase" evidence="3">
    <location>
        <begin position="7"/>
        <end position="192"/>
    </location>
</feature>
<dbReference type="PRINTS" id="PR00081">
    <property type="entry name" value="GDHRDH"/>
</dbReference>
<keyword evidence="2" id="KW-0560">Oxidoreductase</keyword>
<name>A0A4R0N8I5_9SPHI</name>
<accession>A0A4R0N8I5</accession>
<dbReference type="EMBL" id="SJSM01000005">
    <property type="protein sequence ID" value="TCC96468.1"/>
    <property type="molecule type" value="Genomic_DNA"/>
</dbReference>
<dbReference type="RefSeq" id="WP_131608765.1">
    <property type="nucleotide sequence ID" value="NZ_SJSM01000005.1"/>
</dbReference>
<sequence>MSELIGKTALITGSLRGIGRGVALTLAEKGANIILNDRAESDELQELITALKRFNGKVFFKAADVGVKDEVAELFNFVKDQTGQLDILVNNAGTSQAKDIFEITAEDWSYILETNLTSCFLCSKYAMEMMREQKDGRIINISSVVGQQGALYGHAHYSASKSAILGLTKTLARTGAAFGIRVNCIAPGIIETDLLNKTHGIDGVAKIAEGVPLGIGQPRDIGLAVAFLAGEGGNYITGATIDINGGLYFR</sequence>
<dbReference type="InterPro" id="IPR036291">
    <property type="entry name" value="NAD(P)-bd_dom_sf"/>
</dbReference>
<dbReference type="Gene3D" id="3.40.50.720">
    <property type="entry name" value="NAD(P)-binding Rossmann-like Domain"/>
    <property type="match status" value="1"/>
</dbReference>
<dbReference type="PANTHER" id="PTHR42879:SF2">
    <property type="entry name" value="3-OXOACYL-[ACYL-CARRIER-PROTEIN] REDUCTASE FABG"/>
    <property type="match status" value="1"/>
</dbReference>
<dbReference type="InterPro" id="IPR020904">
    <property type="entry name" value="Sc_DH/Rdtase_CS"/>
</dbReference>
<organism evidence="4 5">
    <name type="scientific">Pedobacter hiemivivus</name>
    <dbReference type="NCBI Taxonomy" id="2530454"/>
    <lineage>
        <taxon>Bacteria</taxon>
        <taxon>Pseudomonadati</taxon>
        <taxon>Bacteroidota</taxon>
        <taxon>Sphingobacteriia</taxon>
        <taxon>Sphingobacteriales</taxon>
        <taxon>Sphingobacteriaceae</taxon>
        <taxon>Pedobacter</taxon>
    </lineage>
</organism>
<dbReference type="InterPro" id="IPR050259">
    <property type="entry name" value="SDR"/>
</dbReference>
<evidence type="ECO:0000259" key="3">
    <source>
        <dbReference type="SMART" id="SM00822"/>
    </source>
</evidence>
<evidence type="ECO:0000313" key="5">
    <source>
        <dbReference type="Proteomes" id="UP000291117"/>
    </source>
</evidence>
<protein>
    <submittedName>
        <fullName evidence="4">3-oxoacyl-ACP reductase FabG</fullName>
    </submittedName>
</protein>
<evidence type="ECO:0000256" key="1">
    <source>
        <dbReference type="ARBA" id="ARBA00006484"/>
    </source>
</evidence>
<reference evidence="4 5" key="1">
    <citation type="submission" date="2019-02" db="EMBL/GenBank/DDBJ databases">
        <title>Pedobacter sp. RP-3-8 sp. nov., isolated from Arctic soil.</title>
        <authorList>
            <person name="Dahal R.H."/>
        </authorList>
    </citation>
    <scope>NUCLEOTIDE SEQUENCE [LARGE SCALE GENOMIC DNA]</scope>
    <source>
        <strain evidence="4 5">RP-3-8</strain>
    </source>
</reference>
<dbReference type="PRINTS" id="PR00080">
    <property type="entry name" value="SDRFAMILY"/>
</dbReference>
<dbReference type="InterPro" id="IPR002347">
    <property type="entry name" value="SDR_fam"/>
</dbReference>
<evidence type="ECO:0000256" key="2">
    <source>
        <dbReference type="ARBA" id="ARBA00023002"/>
    </source>
</evidence>
<dbReference type="AlphaFoldDB" id="A0A4R0N8I5"/>
<gene>
    <name evidence="4" type="ORF">EZ444_10820</name>
</gene>
<keyword evidence="5" id="KW-1185">Reference proteome</keyword>
<dbReference type="FunFam" id="3.40.50.720:FF:000173">
    <property type="entry name" value="3-oxoacyl-[acyl-carrier protein] reductase"/>
    <property type="match status" value="1"/>
</dbReference>
<dbReference type="Pfam" id="PF13561">
    <property type="entry name" value="adh_short_C2"/>
    <property type="match status" value="1"/>
</dbReference>
<dbReference type="SMART" id="SM00822">
    <property type="entry name" value="PKS_KR"/>
    <property type="match status" value="1"/>
</dbReference>
<comment type="similarity">
    <text evidence="1">Belongs to the short-chain dehydrogenases/reductases (SDR) family.</text>
</comment>
<dbReference type="GO" id="GO:0016491">
    <property type="term" value="F:oxidoreductase activity"/>
    <property type="evidence" value="ECO:0007669"/>
    <property type="project" value="UniProtKB-KW"/>
</dbReference>
<dbReference type="PANTHER" id="PTHR42879">
    <property type="entry name" value="3-OXOACYL-(ACYL-CARRIER-PROTEIN) REDUCTASE"/>
    <property type="match status" value="1"/>
</dbReference>
<dbReference type="SUPFAM" id="SSF51735">
    <property type="entry name" value="NAD(P)-binding Rossmann-fold domains"/>
    <property type="match status" value="1"/>
</dbReference>